<reference evidence="11" key="1">
    <citation type="submission" date="2022-10" db="EMBL/GenBank/DDBJ databases">
        <title>Genome assembly of Pristionchus species.</title>
        <authorList>
            <person name="Yoshida K."/>
            <person name="Sommer R.J."/>
        </authorList>
    </citation>
    <scope>NUCLEOTIDE SEQUENCE [LARGE SCALE GENOMIC DNA]</scope>
    <source>
        <strain evidence="11">RS5460</strain>
    </source>
</reference>
<feature type="region of interest" description="Disordered" evidence="8">
    <location>
        <begin position="737"/>
        <end position="845"/>
    </location>
</feature>
<comment type="caution">
    <text evidence="10">The sequence shown here is derived from an EMBL/GenBank/DDBJ whole genome shotgun (WGS) entry which is preliminary data.</text>
</comment>
<dbReference type="PROSITE" id="PS50157">
    <property type="entry name" value="ZINC_FINGER_C2H2_2"/>
    <property type="match status" value="3"/>
</dbReference>
<dbReference type="Gene3D" id="3.30.160.60">
    <property type="entry name" value="Classic Zinc Finger"/>
    <property type="match status" value="2"/>
</dbReference>
<feature type="compositionally biased region" description="Basic and acidic residues" evidence="8">
    <location>
        <begin position="370"/>
        <end position="396"/>
    </location>
</feature>
<evidence type="ECO:0000256" key="5">
    <source>
        <dbReference type="ARBA" id="ARBA00022833"/>
    </source>
</evidence>
<feature type="compositionally biased region" description="Basic and acidic residues" evidence="8">
    <location>
        <begin position="173"/>
        <end position="186"/>
    </location>
</feature>
<feature type="compositionally biased region" description="Low complexity" evidence="8">
    <location>
        <begin position="756"/>
        <end position="817"/>
    </location>
</feature>
<feature type="region of interest" description="Disordered" evidence="8">
    <location>
        <begin position="1035"/>
        <end position="1182"/>
    </location>
</feature>
<keyword evidence="2" id="KW-0479">Metal-binding</keyword>
<evidence type="ECO:0000313" key="11">
    <source>
        <dbReference type="Proteomes" id="UP001328107"/>
    </source>
</evidence>
<evidence type="ECO:0000256" key="3">
    <source>
        <dbReference type="ARBA" id="ARBA00022737"/>
    </source>
</evidence>
<keyword evidence="11" id="KW-1185">Reference proteome</keyword>
<evidence type="ECO:0000259" key="9">
    <source>
        <dbReference type="PROSITE" id="PS50157"/>
    </source>
</evidence>
<evidence type="ECO:0000256" key="6">
    <source>
        <dbReference type="ARBA" id="ARBA00023242"/>
    </source>
</evidence>
<evidence type="ECO:0000256" key="2">
    <source>
        <dbReference type="ARBA" id="ARBA00022723"/>
    </source>
</evidence>
<feature type="domain" description="C2H2-type" evidence="9">
    <location>
        <begin position="923"/>
        <end position="941"/>
    </location>
</feature>
<name>A0AAN5DE14_9BILA</name>
<dbReference type="SMART" id="SM00355">
    <property type="entry name" value="ZnF_C2H2"/>
    <property type="match status" value="6"/>
</dbReference>
<gene>
    <name evidence="10" type="ORF">PMAYCL1PPCAC_32013</name>
</gene>
<comment type="subcellular location">
    <subcellularLocation>
        <location evidence="1">Nucleus</location>
    </subcellularLocation>
</comment>
<sequence>DSSVMNLAEQPSVTQALGDRAQAAAAAAQHLTATAVDPAATVAAAAALVAEPRPSLKKRTWDKIASHVERVNELHEDNSDDFHVEFANDAIRVFQGLISGRCISGPLISNLNNLCHAHSEDDDVGTQALLLLGRAIRKAAESRNEQFTTASGLVAGRYGLPELQPPKPPLPRTESESPEHREDPMSHLFVEDREIKKEQPEEENLCFTSGLYIGNNASYVDISSLVPFQRFDKDVDDYSDSRMAERRMQNDRFRPINAPFKPFDYKYDNSGNLLVKSEMMGDDEFFDHQVNLRRIGAKYEQIARRGIYEERFIMKHIGTGYERKRYECDQCGIICANQHKYASHVRHAHPKSEKERAEIAKIKAERAAELKEEKRKKDALLPKQPTLERERRERRPLGRGNSGGNLMPTTFTTPAPSDKIYVCPICDEEVASQHVFASHMRYNHPKDGTTTSMAGRRATVKRIIKEEPEDSMPTTIDTPESALNALSSVLSAHHHKPMPVIRRTKTLPDGTGAYKCRVCGRTFDNLNACAGHTRHCIAAHGAAPSPPKPVILKPQLSHEGDDEIEDEEEMEMEEDLEDDPSAAEAGGPYRCRVCSKVFNNPNSVAGHTRHCLAAHGGEPSPRALARRKAKSQHTPLPTHIIKTEPLPPSPLALVPPSSVAAIVDDSGGDVIRHLRPKKPAAPTANPVPGAPESTTKSVKVEPLDESNAAPSKPPGRTTRNSAAAALDQAELQHHVEMPQTAPAASIVEGGRRPTRASITAPMPAATSTTPTPVNGSMPSTRPMPVRSSVSRSSARLMSPSGSEAAASQPLLSISPLPSKRPRTSSGHADREIKREPMDDEDSKADKRLEMAMKIIDKELDEAEEASNPRRRLSKADKKAAKAAFRGFETEAARSCYYCHIQCTTMHAGDRHIRIKHPGREQIYSCSECGSAFLTLGGLENHWTKSEYCPNGFVMVAGRSIFDLDEEVKRRPLEVKQKGLNMDGEVEMADITGEEDEINKEMEKIMKEVRKVEKPQERRVEKKEEKKIDKSPVMEKKVEKLVVEKKEEKKEPKLEKSPIVLKKIDKPAEKVIEKREERRSDRSTERKSEKREEKKKEEHKVEKPAEKAAETKAVKKETPKRAAPVKVKEEQHDESYSPSGPSSHTPPAIISLASTRSGANRQRKTADRFDPDPTSQRYSSLSK</sequence>
<feature type="compositionally biased region" description="Acidic residues" evidence="8">
    <location>
        <begin position="560"/>
        <end position="581"/>
    </location>
</feature>
<feature type="region of interest" description="Disordered" evidence="8">
    <location>
        <begin position="558"/>
        <end position="584"/>
    </location>
</feature>
<dbReference type="AlphaFoldDB" id="A0AAN5DE14"/>
<feature type="region of interest" description="Disordered" evidence="8">
    <location>
        <begin position="616"/>
        <end position="649"/>
    </location>
</feature>
<dbReference type="PROSITE" id="PS00028">
    <property type="entry name" value="ZINC_FINGER_C2H2_1"/>
    <property type="match status" value="2"/>
</dbReference>
<feature type="region of interest" description="Disordered" evidence="8">
    <location>
        <begin position="157"/>
        <end position="186"/>
    </location>
</feature>
<evidence type="ECO:0000256" key="1">
    <source>
        <dbReference type="ARBA" id="ARBA00004123"/>
    </source>
</evidence>
<evidence type="ECO:0000256" key="7">
    <source>
        <dbReference type="PROSITE-ProRule" id="PRU00042"/>
    </source>
</evidence>
<protein>
    <recommendedName>
        <fullName evidence="9">C2H2-type domain-containing protein</fullName>
    </recommendedName>
</protein>
<feature type="compositionally biased region" description="Basic and acidic residues" evidence="8">
    <location>
        <begin position="827"/>
        <end position="836"/>
    </location>
</feature>
<keyword evidence="4 7" id="KW-0863">Zinc-finger</keyword>
<keyword evidence="3" id="KW-0677">Repeat</keyword>
<feature type="region of interest" description="Disordered" evidence="8">
    <location>
        <begin position="670"/>
        <end position="723"/>
    </location>
</feature>
<dbReference type="InterPro" id="IPR050331">
    <property type="entry name" value="Zinc_finger"/>
</dbReference>
<feature type="domain" description="C2H2-type" evidence="9">
    <location>
        <begin position="514"/>
        <end position="545"/>
    </location>
</feature>
<feature type="compositionally biased region" description="Polar residues" evidence="8">
    <location>
        <begin position="1135"/>
        <end position="1144"/>
    </location>
</feature>
<organism evidence="10 11">
    <name type="scientific">Pristionchus mayeri</name>
    <dbReference type="NCBI Taxonomy" id="1317129"/>
    <lineage>
        <taxon>Eukaryota</taxon>
        <taxon>Metazoa</taxon>
        <taxon>Ecdysozoa</taxon>
        <taxon>Nematoda</taxon>
        <taxon>Chromadorea</taxon>
        <taxon>Rhabditida</taxon>
        <taxon>Rhabditina</taxon>
        <taxon>Diplogasteromorpha</taxon>
        <taxon>Diplogasteroidea</taxon>
        <taxon>Neodiplogasteridae</taxon>
        <taxon>Pristionchus</taxon>
    </lineage>
</organism>
<proteinExistence type="predicted"/>
<dbReference type="Proteomes" id="UP001328107">
    <property type="component" value="Unassembled WGS sequence"/>
</dbReference>
<dbReference type="GO" id="GO:0005634">
    <property type="term" value="C:nucleus"/>
    <property type="evidence" value="ECO:0007669"/>
    <property type="project" value="UniProtKB-SubCell"/>
</dbReference>
<dbReference type="InterPro" id="IPR013087">
    <property type="entry name" value="Znf_C2H2_type"/>
</dbReference>
<feature type="non-terminal residue" evidence="10">
    <location>
        <position position="1"/>
    </location>
</feature>
<evidence type="ECO:0000313" key="10">
    <source>
        <dbReference type="EMBL" id="GMR61818.1"/>
    </source>
</evidence>
<feature type="compositionally biased region" description="Basic and acidic residues" evidence="8">
    <location>
        <begin position="1035"/>
        <end position="1134"/>
    </location>
</feature>
<dbReference type="GO" id="GO:0008270">
    <property type="term" value="F:zinc ion binding"/>
    <property type="evidence" value="ECO:0007669"/>
    <property type="project" value="UniProtKB-KW"/>
</dbReference>
<dbReference type="PANTHER" id="PTHR16515">
    <property type="entry name" value="PR DOMAIN ZINC FINGER PROTEIN"/>
    <property type="match status" value="1"/>
</dbReference>
<feature type="region of interest" description="Disordered" evidence="8">
    <location>
        <begin position="370"/>
        <end position="411"/>
    </location>
</feature>
<dbReference type="InterPro" id="IPR036236">
    <property type="entry name" value="Znf_C2H2_sf"/>
</dbReference>
<feature type="compositionally biased region" description="Polar residues" evidence="8">
    <location>
        <begin position="1172"/>
        <end position="1182"/>
    </location>
</feature>
<dbReference type="GO" id="GO:0010468">
    <property type="term" value="P:regulation of gene expression"/>
    <property type="evidence" value="ECO:0007669"/>
    <property type="project" value="TreeGrafter"/>
</dbReference>
<evidence type="ECO:0000256" key="4">
    <source>
        <dbReference type="ARBA" id="ARBA00022771"/>
    </source>
</evidence>
<feature type="domain" description="C2H2-type" evidence="9">
    <location>
        <begin position="589"/>
        <end position="620"/>
    </location>
</feature>
<keyword evidence="5" id="KW-0862">Zinc</keyword>
<dbReference type="PANTHER" id="PTHR16515:SF49">
    <property type="entry name" value="GASTRULA ZINC FINGER PROTEIN XLCGF49.1-LIKE-RELATED"/>
    <property type="match status" value="1"/>
</dbReference>
<accession>A0AAN5DE14</accession>
<keyword evidence="6" id="KW-0539">Nucleus</keyword>
<dbReference type="SUPFAM" id="SSF57667">
    <property type="entry name" value="beta-beta-alpha zinc fingers"/>
    <property type="match status" value="1"/>
</dbReference>
<dbReference type="EMBL" id="BTRK01000006">
    <property type="protein sequence ID" value="GMR61818.1"/>
    <property type="molecule type" value="Genomic_DNA"/>
</dbReference>
<evidence type="ECO:0000256" key="8">
    <source>
        <dbReference type="SAM" id="MobiDB-lite"/>
    </source>
</evidence>